<keyword evidence="6" id="KW-0106">Calcium</keyword>
<dbReference type="InterPro" id="IPR036770">
    <property type="entry name" value="Ankyrin_rpt-contain_sf"/>
</dbReference>
<evidence type="ECO:0000256" key="10">
    <source>
        <dbReference type="SAM" id="Phobius"/>
    </source>
</evidence>
<evidence type="ECO:0000313" key="11">
    <source>
        <dbReference type="EMBL" id="CAE0819778.1"/>
    </source>
</evidence>
<evidence type="ECO:0000256" key="9">
    <source>
        <dbReference type="SAM" id="MobiDB-lite"/>
    </source>
</evidence>
<keyword evidence="10" id="KW-0812">Transmembrane</keyword>
<sequence>MPSKKFKSPKILDAGAAQHKEHEKPIWKAVKAGNVDEVLRLCDEDIGVLNKRDPEGAAPIHIAFLYQKNEVGKALVTRYPECALHQYDRRLCNPPAAPGPYAGENILHIAIVHRDFELVEWLLDREPRLLEAEAIGSFFEPGQGTYFGGYPLLFAVASNQFDVVEVILNLKLPPIADDEKAERLERMKSIWLADKYGNTALHLCVVHELEEMYQFCLQKAEEKVHQRAACESKQPLKDQPNAEQLTPLALAAAMGKTSMFNFILEQSIYPAWVYGPVTAKMMPLVGLEQPIVNDDGKVTDAKTALECLISGHSRVTKCLPLDSHGQIDADVYAGRLEIVMLEQVKQLIDKKWQFFGRPEFRRKLRNFLVLQITWTVASVIPNEGQVGKIISIALEVVVGLLVLWKLKSEIQEILVKGIEYFAELRRASAFDNACSLPFNLLYVTGFILRRLSELTEFEGLIPWEDACFGCAALVGWMTMFFFLLGMRTTGPFVIMIREMISNDMYRFGTVYISVLMGFTMSMYMVLGREYNDIRAFFMHMDEFILLGTAGELPASMDDWQGKTNEWYAHALLIAYILFVVVLLLNLLIAMMGSTYSKVDEASTKRWYVEIVGIMVSFEGERKHKEMQIQRNQYAKDRPPEGLTREECTEDQWLQRLQFEYEFKVMDKDWQMKHSETQQKRRQKREESNSTSHVKGANLKRRANRGARADSALLDEDTKDIEEQERRQRERLQVSQADQREYVAQSMAMLNRIQR</sequence>
<organism evidence="11">
    <name type="scientific">Eutreptiella gymnastica</name>
    <dbReference type="NCBI Taxonomy" id="73025"/>
    <lineage>
        <taxon>Eukaryota</taxon>
        <taxon>Discoba</taxon>
        <taxon>Euglenozoa</taxon>
        <taxon>Euglenida</taxon>
        <taxon>Spirocuta</taxon>
        <taxon>Euglenophyceae</taxon>
        <taxon>Eutreptiales</taxon>
        <taxon>Eutreptiaceae</taxon>
        <taxon>Eutreptiella</taxon>
    </lineage>
</organism>
<keyword evidence="8" id="KW-0407">Ion channel</keyword>
<evidence type="ECO:0000256" key="6">
    <source>
        <dbReference type="ARBA" id="ARBA00022837"/>
    </source>
</evidence>
<proteinExistence type="predicted"/>
<feature type="transmembrane region" description="Helical" evidence="10">
    <location>
        <begin position="460"/>
        <end position="484"/>
    </location>
</feature>
<feature type="compositionally biased region" description="Acidic residues" evidence="9">
    <location>
        <begin position="712"/>
        <end position="722"/>
    </location>
</feature>
<evidence type="ECO:0000256" key="7">
    <source>
        <dbReference type="ARBA" id="ARBA00023065"/>
    </source>
</evidence>
<comment type="subcellular location">
    <subcellularLocation>
        <location evidence="1">Cell membrane</location>
        <topology evidence="1">Multi-pass membrane protein</topology>
    </subcellularLocation>
</comment>
<dbReference type="Gene3D" id="1.25.40.20">
    <property type="entry name" value="Ankyrin repeat-containing domain"/>
    <property type="match status" value="1"/>
</dbReference>
<dbReference type="EMBL" id="HBJA01088931">
    <property type="protein sequence ID" value="CAE0819778.1"/>
    <property type="molecule type" value="Transcribed_RNA"/>
</dbReference>
<dbReference type="PANTHER" id="PTHR10582">
    <property type="entry name" value="TRANSIENT RECEPTOR POTENTIAL ION CHANNEL PROTEIN"/>
    <property type="match status" value="1"/>
</dbReference>
<evidence type="ECO:0008006" key="12">
    <source>
        <dbReference type="Google" id="ProtNLM"/>
    </source>
</evidence>
<keyword evidence="2" id="KW-0813">Transport</keyword>
<accession>A0A7S4FZ03</accession>
<keyword evidence="3" id="KW-1003">Cell membrane</keyword>
<dbReference type="GO" id="GO:0005216">
    <property type="term" value="F:monoatomic ion channel activity"/>
    <property type="evidence" value="ECO:0007669"/>
    <property type="project" value="InterPro"/>
</dbReference>
<gene>
    <name evidence="11" type="ORF">EGYM00163_LOCUS30948</name>
</gene>
<evidence type="ECO:0000256" key="5">
    <source>
        <dbReference type="ARBA" id="ARBA00022737"/>
    </source>
</evidence>
<keyword evidence="5" id="KW-0677">Repeat</keyword>
<evidence type="ECO:0000256" key="2">
    <source>
        <dbReference type="ARBA" id="ARBA00022448"/>
    </source>
</evidence>
<dbReference type="PANTHER" id="PTHR10582:SF2">
    <property type="entry name" value="INACTIVE"/>
    <property type="match status" value="1"/>
</dbReference>
<protein>
    <recommendedName>
        <fullName evidence="12">Ion transport domain-containing protein</fullName>
    </recommendedName>
</protein>
<dbReference type="AlphaFoldDB" id="A0A7S4FZ03"/>
<feature type="transmembrane region" description="Helical" evidence="10">
    <location>
        <begin position="566"/>
        <end position="588"/>
    </location>
</feature>
<dbReference type="GO" id="GO:0098703">
    <property type="term" value="P:calcium ion import across plasma membrane"/>
    <property type="evidence" value="ECO:0007669"/>
    <property type="project" value="TreeGrafter"/>
</dbReference>
<feature type="region of interest" description="Disordered" evidence="9">
    <location>
        <begin position="671"/>
        <end position="735"/>
    </location>
</feature>
<evidence type="ECO:0000256" key="1">
    <source>
        <dbReference type="ARBA" id="ARBA00004651"/>
    </source>
</evidence>
<dbReference type="SUPFAM" id="SSF48403">
    <property type="entry name" value="Ankyrin repeat"/>
    <property type="match status" value="1"/>
</dbReference>
<feature type="compositionally biased region" description="Basic and acidic residues" evidence="9">
    <location>
        <begin position="671"/>
        <end position="687"/>
    </location>
</feature>
<evidence type="ECO:0000256" key="8">
    <source>
        <dbReference type="ARBA" id="ARBA00023303"/>
    </source>
</evidence>
<evidence type="ECO:0000256" key="3">
    <source>
        <dbReference type="ARBA" id="ARBA00022475"/>
    </source>
</evidence>
<evidence type="ECO:0000256" key="4">
    <source>
        <dbReference type="ARBA" id="ARBA00022568"/>
    </source>
</evidence>
<keyword evidence="10" id="KW-0472">Membrane</keyword>
<feature type="transmembrane region" description="Helical" evidence="10">
    <location>
        <begin position="505"/>
        <end position="526"/>
    </location>
</feature>
<name>A0A7S4FZ03_9EUGL</name>
<dbReference type="InterPro" id="IPR024862">
    <property type="entry name" value="TRPV"/>
</dbReference>
<dbReference type="InterPro" id="IPR002110">
    <property type="entry name" value="Ankyrin_rpt"/>
</dbReference>
<keyword evidence="7" id="KW-0406">Ion transport</keyword>
<keyword evidence="10" id="KW-1133">Transmembrane helix</keyword>
<reference evidence="11" key="1">
    <citation type="submission" date="2021-01" db="EMBL/GenBank/DDBJ databases">
        <authorList>
            <person name="Corre E."/>
            <person name="Pelletier E."/>
            <person name="Niang G."/>
            <person name="Scheremetjew M."/>
            <person name="Finn R."/>
            <person name="Kale V."/>
            <person name="Holt S."/>
            <person name="Cochrane G."/>
            <person name="Meng A."/>
            <person name="Brown T."/>
            <person name="Cohen L."/>
        </authorList>
    </citation>
    <scope>NUCLEOTIDE SEQUENCE</scope>
    <source>
        <strain evidence="11">CCMP1594</strain>
    </source>
</reference>
<dbReference type="GO" id="GO:0005886">
    <property type="term" value="C:plasma membrane"/>
    <property type="evidence" value="ECO:0007669"/>
    <property type="project" value="UniProtKB-SubCell"/>
</dbReference>
<keyword evidence="4" id="KW-0109">Calcium transport</keyword>
<dbReference type="SMART" id="SM00248">
    <property type="entry name" value="ANK"/>
    <property type="match status" value="6"/>
</dbReference>